<dbReference type="GO" id="GO:0005886">
    <property type="term" value="C:plasma membrane"/>
    <property type="evidence" value="ECO:0007669"/>
    <property type="project" value="TreeGrafter"/>
</dbReference>
<dbReference type="Gene3D" id="3.40.50.10330">
    <property type="entry name" value="Probable inorganic polyphosphate/atp-NAD kinase, domain 1"/>
    <property type="match status" value="1"/>
</dbReference>
<evidence type="ECO:0000256" key="4">
    <source>
        <dbReference type="ARBA" id="ARBA00022723"/>
    </source>
</evidence>
<feature type="domain" description="DAGKc" evidence="12">
    <location>
        <begin position="1"/>
        <end position="129"/>
    </location>
</feature>
<dbReference type="Pfam" id="PF00781">
    <property type="entry name" value="DAGK_cat"/>
    <property type="match status" value="1"/>
</dbReference>
<evidence type="ECO:0000256" key="5">
    <source>
        <dbReference type="ARBA" id="ARBA00022741"/>
    </source>
</evidence>
<dbReference type="InterPro" id="IPR050187">
    <property type="entry name" value="Lipid_Phosphate_FormReg"/>
</dbReference>
<evidence type="ECO:0000256" key="9">
    <source>
        <dbReference type="ARBA" id="ARBA00023098"/>
    </source>
</evidence>
<dbReference type="OrthoDB" id="142078at2"/>
<keyword evidence="14" id="KW-1185">Reference proteome</keyword>
<evidence type="ECO:0000256" key="10">
    <source>
        <dbReference type="ARBA" id="ARBA00023209"/>
    </source>
</evidence>
<evidence type="ECO:0000313" key="14">
    <source>
        <dbReference type="Proteomes" id="UP000286482"/>
    </source>
</evidence>
<keyword evidence="8" id="KW-0460">Magnesium</keyword>
<dbReference type="Gene3D" id="2.60.200.40">
    <property type="match status" value="1"/>
</dbReference>
<dbReference type="InterPro" id="IPR016064">
    <property type="entry name" value="NAD/diacylglycerol_kinase_sf"/>
</dbReference>
<comment type="caution">
    <text evidence="13">The sequence shown here is derived from an EMBL/GenBank/DDBJ whole genome shotgun (WGS) entry which is preliminary data.</text>
</comment>
<keyword evidence="10" id="KW-0594">Phospholipid biosynthesis</keyword>
<evidence type="ECO:0000256" key="1">
    <source>
        <dbReference type="ARBA" id="ARBA00001946"/>
    </source>
</evidence>
<gene>
    <name evidence="13" type="primary">yegS</name>
    <name evidence="13" type="ORF">DBZ36_10990</name>
</gene>
<keyword evidence="7" id="KW-0067">ATP-binding</keyword>
<evidence type="ECO:0000256" key="8">
    <source>
        <dbReference type="ARBA" id="ARBA00022842"/>
    </source>
</evidence>
<dbReference type="Pfam" id="PF19279">
    <property type="entry name" value="YegS_C"/>
    <property type="match status" value="1"/>
</dbReference>
<evidence type="ECO:0000259" key="12">
    <source>
        <dbReference type="PROSITE" id="PS50146"/>
    </source>
</evidence>
<keyword evidence="4" id="KW-0479">Metal-binding</keyword>
<dbReference type="InterPro" id="IPR005218">
    <property type="entry name" value="Diacylglycerol/lipid_kinase"/>
</dbReference>
<evidence type="ECO:0000256" key="7">
    <source>
        <dbReference type="ARBA" id="ARBA00022840"/>
    </source>
</evidence>
<dbReference type="Proteomes" id="UP000286482">
    <property type="component" value="Unassembled WGS sequence"/>
</dbReference>
<evidence type="ECO:0000256" key="11">
    <source>
        <dbReference type="ARBA" id="ARBA00023264"/>
    </source>
</evidence>
<evidence type="ECO:0000256" key="2">
    <source>
        <dbReference type="ARBA" id="ARBA00022516"/>
    </source>
</evidence>
<evidence type="ECO:0000313" key="13">
    <source>
        <dbReference type="EMBL" id="RKF17781.1"/>
    </source>
</evidence>
<reference evidence="13 14" key="1">
    <citation type="submission" date="2018-09" db="EMBL/GenBank/DDBJ databases">
        <authorList>
            <person name="Wang Z."/>
        </authorList>
    </citation>
    <scope>NUCLEOTIDE SEQUENCE [LARGE SCALE GENOMIC DNA]</scope>
    <source>
        <strain evidence="13 14">ALS 81</strain>
    </source>
</reference>
<name>A0A420EAT2_9ALTE</name>
<dbReference type="PANTHER" id="PTHR12358">
    <property type="entry name" value="SPHINGOSINE KINASE"/>
    <property type="match status" value="1"/>
</dbReference>
<organism evidence="13 14">
    <name type="scientific">Alginatibacterium sediminis</name>
    <dbReference type="NCBI Taxonomy" id="2164068"/>
    <lineage>
        <taxon>Bacteria</taxon>
        <taxon>Pseudomonadati</taxon>
        <taxon>Pseudomonadota</taxon>
        <taxon>Gammaproteobacteria</taxon>
        <taxon>Alteromonadales</taxon>
        <taxon>Alteromonadaceae</taxon>
        <taxon>Alginatibacterium</taxon>
    </lineage>
</organism>
<keyword evidence="3" id="KW-0808">Transferase</keyword>
<keyword evidence="5" id="KW-0547">Nucleotide-binding</keyword>
<keyword evidence="2" id="KW-0444">Lipid biosynthesis</keyword>
<dbReference type="EMBL" id="RAQO01000006">
    <property type="protein sequence ID" value="RKF17781.1"/>
    <property type="molecule type" value="Genomic_DNA"/>
</dbReference>
<dbReference type="SUPFAM" id="SSF111331">
    <property type="entry name" value="NAD kinase/diacylglycerol kinase-like"/>
    <property type="match status" value="1"/>
</dbReference>
<dbReference type="AlphaFoldDB" id="A0A420EAT2"/>
<dbReference type="GO" id="GO:0005524">
    <property type="term" value="F:ATP binding"/>
    <property type="evidence" value="ECO:0007669"/>
    <property type="project" value="UniProtKB-KW"/>
</dbReference>
<dbReference type="InterPro" id="IPR045540">
    <property type="entry name" value="YegS/DAGK_C"/>
</dbReference>
<keyword evidence="6 13" id="KW-0418">Kinase</keyword>
<accession>A0A420EAT2</accession>
<comment type="cofactor">
    <cofactor evidence="1">
        <name>Mg(2+)</name>
        <dbReference type="ChEBI" id="CHEBI:18420"/>
    </cofactor>
</comment>
<dbReference type="GO" id="GO:0046872">
    <property type="term" value="F:metal ion binding"/>
    <property type="evidence" value="ECO:0007669"/>
    <property type="project" value="UniProtKB-KW"/>
</dbReference>
<dbReference type="PROSITE" id="PS50146">
    <property type="entry name" value="DAGK"/>
    <property type="match status" value="1"/>
</dbReference>
<keyword evidence="9" id="KW-0443">Lipid metabolism</keyword>
<dbReference type="RefSeq" id="WP_120355008.1">
    <property type="nucleotide sequence ID" value="NZ_RAQO01000006.1"/>
</dbReference>
<evidence type="ECO:0000256" key="6">
    <source>
        <dbReference type="ARBA" id="ARBA00022777"/>
    </source>
</evidence>
<sequence>MKVRLIINGKKAGLQPVRDAVYQIRDQGCDLEVRSTWEAGDVLRLVQEARQQGVDRIIAGGGDGTVNEAVDALMTLPKDERCELAILPLGTANDFATSLGQALDPLGALQLAYSGASEAIDIGKINKRHFVNIATAGFGAKVTAQTPIALKNFLGGGAYTLQGLIQALDFVPYTGTLKMAGKERRTEVVVGGVCNGRQAGGGQVLAPQAYINDGLLDVVGVVQFPAVELSNVVRALLDPNIESNFVFREQVPSLEFESHGEIMPINLDGEPYAPRKAQIELIRAAVRLVVPENCPLIATAAS</sequence>
<dbReference type="GO" id="GO:0008654">
    <property type="term" value="P:phospholipid biosynthetic process"/>
    <property type="evidence" value="ECO:0007669"/>
    <property type="project" value="UniProtKB-KW"/>
</dbReference>
<dbReference type="SMART" id="SM00046">
    <property type="entry name" value="DAGKc"/>
    <property type="match status" value="1"/>
</dbReference>
<keyword evidence="11" id="KW-1208">Phospholipid metabolism</keyword>
<evidence type="ECO:0000256" key="3">
    <source>
        <dbReference type="ARBA" id="ARBA00022679"/>
    </source>
</evidence>
<dbReference type="NCBIfam" id="TIGR00147">
    <property type="entry name" value="YegS/Rv2252/BmrU family lipid kinase"/>
    <property type="match status" value="1"/>
</dbReference>
<dbReference type="InterPro" id="IPR017438">
    <property type="entry name" value="ATP-NAD_kinase_N"/>
</dbReference>
<proteinExistence type="predicted"/>
<dbReference type="PANTHER" id="PTHR12358:SF106">
    <property type="entry name" value="LIPID KINASE YEGS"/>
    <property type="match status" value="1"/>
</dbReference>
<dbReference type="InterPro" id="IPR001206">
    <property type="entry name" value="Diacylglycerol_kinase_cat_dom"/>
</dbReference>
<dbReference type="NCBIfam" id="NF009602">
    <property type="entry name" value="PRK13054.1"/>
    <property type="match status" value="1"/>
</dbReference>
<protein>
    <submittedName>
        <fullName evidence="13">Lipid kinase YegS</fullName>
    </submittedName>
</protein>
<dbReference type="GO" id="GO:0016301">
    <property type="term" value="F:kinase activity"/>
    <property type="evidence" value="ECO:0007669"/>
    <property type="project" value="UniProtKB-KW"/>
</dbReference>